<keyword evidence="3" id="KW-1185">Reference proteome</keyword>
<comment type="caution">
    <text evidence="2">The sequence shown here is derived from an EMBL/GenBank/DDBJ whole genome shotgun (WGS) entry which is preliminary data.</text>
</comment>
<feature type="non-terminal residue" evidence="2">
    <location>
        <position position="156"/>
    </location>
</feature>
<feature type="compositionally biased region" description="Low complexity" evidence="1">
    <location>
        <begin position="47"/>
        <end position="58"/>
    </location>
</feature>
<dbReference type="OrthoDB" id="5280838at2759"/>
<evidence type="ECO:0000256" key="1">
    <source>
        <dbReference type="SAM" id="MobiDB-lite"/>
    </source>
</evidence>
<name>A0A9W8WZW7_9PLEO</name>
<evidence type="ECO:0000313" key="3">
    <source>
        <dbReference type="Proteomes" id="UP001140562"/>
    </source>
</evidence>
<evidence type="ECO:0000313" key="2">
    <source>
        <dbReference type="EMBL" id="KAJ4336743.1"/>
    </source>
</evidence>
<sequence length="156" mass="17113">MVSYPDSQVGSNVSAERASSLTIRRPPSVASHSSRTSTLRRHRPHRSGGSSYGSSSVGTQNEFPVFTHTGDVEIVISNGRRENRYLLHKLILTQCSGFFEAGTSDEWAGAGEGSVAQNMSAAALARNPSGSRQERKRWRYELDWGSDDDVPMLVQK</sequence>
<feature type="compositionally biased region" description="Polar residues" evidence="1">
    <location>
        <begin position="1"/>
        <end position="22"/>
    </location>
</feature>
<proteinExistence type="predicted"/>
<evidence type="ECO:0008006" key="4">
    <source>
        <dbReference type="Google" id="ProtNLM"/>
    </source>
</evidence>
<dbReference type="PANTHER" id="PTHR38119:SF1">
    <property type="entry name" value="BTB DOMAIN-CONTAINING PROTEIN"/>
    <property type="match status" value="1"/>
</dbReference>
<dbReference type="EMBL" id="JAPEUV010000045">
    <property type="protein sequence ID" value="KAJ4336743.1"/>
    <property type="molecule type" value="Genomic_DNA"/>
</dbReference>
<protein>
    <recommendedName>
        <fullName evidence="4">BTB domain-containing protein</fullName>
    </recommendedName>
</protein>
<dbReference type="PANTHER" id="PTHR38119">
    <property type="entry name" value="BTB DOMAIN-CONTAINING PROTEIN-RELATED"/>
    <property type="match status" value="1"/>
</dbReference>
<dbReference type="Proteomes" id="UP001140562">
    <property type="component" value="Unassembled WGS sequence"/>
</dbReference>
<reference evidence="2" key="1">
    <citation type="submission" date="2022-10" db="EMBL/GenBank/DDBJ databases">
        <title>Tapping the CABI collections for fungal endophytes: first genome assemblies for Collariella, Neodidymelliopsis, Ascochyta clinopodiicola, Didymella pomorum, Didymosphaeria variabile, Neocosmospora piperis and Neocucurbitaria cava.</title>
        <authorList>
            <person name="Hill R."/>
        </authorList>
    </citation>
    <scope>NUCLEOTIDE SEQUENCE</scope>
    <source>
        <strain evidence="2">IMI 360193</strain>
    </source>
</reference>
<dbReference type="AlphaFoldDB" id="A0A9W8WZW7"/>
<feature type="region of interest" description="Disordered" evidence="1">
    <location>
        <begin position="1"/>
        <end position="63"/>
    </location>
</feature>
<gene>
    <name evidence="2" type="ORF">N0V87_005134</name>
</gene>
<organism evidence="2 3">
    <name type="scientific">Didymella glomerata</name>
    <dbReference type="NCBI Taxonomy" id="749621"/>
    <lineage>
        <taxon>Eukaryota</taxon>
        <taxon>Fungi</taxon>
        <taxon>Dikarya</taxon>
        <taxon>Ascomycota</taxon>
        <taxon>Pezizomycotina</taxon>
        <taxon>Dothideomycetes</taxon>
        <taxon>Pleosporomycetidae</taxon>
        <taxon>Pleosporales</taxon>
        <taxon>Pleosporineae</taxon>
        <taxon>Didymellaceae</taxon>
        <taxon>Didymella</taxon>
    </lineage>
</organism>
<accession>A0A9W8WZW7</accession>